<comment type="caution">
    <text evidence="2">The sequence shown here is derived from an EMBL/GenBank/DDBJ whole genome shotgun (WGS) entry which is preliminary data.</text>
</comment>
<organism evidence="2 3">
    <name type="scientific">Nitrococcus mobilis Nb-231</name>
    <dbReference type="NCBI Taxonomy" id="314278"/>
    <lineage>
        <taxon>Bacteria</taxon>
        <taxon>Pseudomonadati</taxon>
        <taxon>Pseudomonadota</taxon>
        <taxon>Gammaproteobacteria</taxon>
        <taxon>Chromatiales</taxon>
        <taxon>Ectothiorhodospiraceae</taxon>
        <taxon>Nitrococcus</taxon>
    </lineage>
</organism>
<protein>
    <submittedName>
        <fullName evidence="2">Uncharacterized protein</fullName>
    </submittedName>
</protein>
<name>A4BL20_9GAMM</name>
<evidence type="ECO:0000313" key="2">
    <source>
        <dbReference type="EMBL" id="EAR23008.1"/>
    </source>
</evidence>
<sequence length="589" mass="66377">MANGSEKGVSGFLHPEGVYDDSKGGVFRRELYPRLRGHFQFANELTLFAEVDHHTRYSINVCGPLRAHIGFQNIANLFIPQTIDASFSDDGGDAVPGIKEEVEQPNGAIKTVWNTNGHRDRIIEIGARELGLFARLYDEAGTDALEARLPALHARQLLSVLEKFAAQPRRLGDLKGEYLSLEMWHEPNAQKDGTIKRETRFPDSPEQWVLSGPHFFVGSPFYKTPRVECTQNSHYDVLDLQALPDDYRPRTNYVPACDPDTHRARAPRVPWVDEGASSPKRVTEYYRLTSRTMIGSSSERTLQSAIIQKHVAHIDLGFSILPKDKEILLTLAAGYVSVIFDFFVKSTGKGHFRNDIAALLPVLDFKQHAIAAYSRILTLNVITVGYAELWETSWQPDFQRQHWSIAPNSDHPGARVLPQDFFANLTPRWQRDCALRADYARRQTLVEIDVLVAQALGLTLDELLTIYRVQFPVMRQYEAETYYDQAGRIVFTPSKGLIGVGLPRKAKKAELAEGTRYAIHTAGRSEAGIALGWEDIQDLEAGTVTKTFSDDTLPAAPRAHRRIPPPLLQTRPRTGLPHRLECIRRWALK</sequence>
<dbReference type="Proteomes" id="UP000003374">
    <property type="component" value="Unassembled WGS sequence"/>
</dbReference>
<dbReference type="AlphaFoldDB" id="A4BL20"/>
<evidence type="ECO:0000313" key="3">
    <source>
        <dbReference type="Proteomes" id="UP000003374"/>
    </source>
</evidence>
<dbReference type="eggNOG" id="COG2890">
    <property type="taxonomic scope" value="Bacteria"/>
</dbReference>
<reference evidence="2 3" key="1">
    <citation type="submission" date="2006-02" db="EMBL/GenBank/DDBJ databases">
        <authorList>
            <person name="Waterbury J."/>
            <person name="Ferriera S."/>
            <person name="Johnson J."/>
            <person name="Kravitz S."/>
            <person name="Halpern A."/>
            <person name="Remington K."/>
            <person name="Beeson K."/>
            <person name="Tran B."/>
            <person name="Rogers Y.-H."/>
            <person name="Friedman R."/>
            <person name="Venter J.C."/>
        </authorList>
    </citation>
    <scope>NUCLEOTIDE SEQUENCE [LARGE SCALE GENOMIC DNA]</scope>
    <source>
        <strain evidence="2 3">Nb-231</strain>
    </source>
</reference>
<keyword evidence="3" id="KW-1185">Reference proteome</keyword>
<proteinExistence type="predicted"/>
<dbReference type="HOGENOM" id="CLU_003916_1_0_6"/>
<accession>A4BL20</accession>
<dbReference type="EMBL" id="AAOF01000001">
    <property type="protein sequence ID" value="EAR23008.1"/>
    <property type="molecule type" value="Genomic_DNA"/>
</dbReference>
<feature type="region of interest" description="Disordered" evidence="1">
    <location>
        <begin position="551"/>
        <end position="572"/>
    </location>
</feature>
<gene>
    <name evidence="2" type="ORF">NB231_14348</name>
</gene>
<dbReference type="STRING" id="314278.NB231_14348"/>
<evidence type="ECO:0000256" key="1">
    <source>
        <dbReference type="SAM" id="MobiDB-lite"/>
    </source>
</evidence>